<sequence length="669" mass="73767">MFYTFASIQLKSIKMKKIYFAMLCIGIQSMMMSQTTLINTGSSWKYLDNGSNQGTAWRATTIDETSWSQGNAQLGYGDGDEATVVSYGASSTNKYITTYFRKTFSVADASLFLNYTLNVKRDDGVAVYVNGSEVYRNNLAAGASNTTLATLASDDGGTFQTTTLPIGTFVTGNNTIAVEIHQNVANSSDISFDLGLIGNITVPVVTTQKHIRWGTTKNPLEGLTVAWTNSTAATTDQIRWGYTTDYEQGTTNIVSRAGYAAATNKFFSFTFPGVLSSNATIYYSLYDSVSSTWTAQKTYITSPPLNVNAFSFAAVGDSRTNVSVWNNISTLMNARNPAFVVFNGDIVDTGSSASQWDAWFDNGTNLINNKLILHAQGNHDVASASYYQNIFDLPKNNVPTTELYYSVDYGETIFICLNSETPADAAQRTWLTNTLIANASKKWKIISFHRPFYTVGPHAGEMDSYWNTWFKDFDDYGVDLILTGHDHLYERFKPINRNVSTTVPVANYGSLAGEGRCQVVCGGAGAPLYTAGTSSFLQTFKSDYHYVMFDVTNTTLCGTVYDDSNLVIDNFCINKPYLSTDTPKGIFYPIKLYPNPVKDIFKVEYSSPNTGDVKINIYDIKGKLIVTEKATKSSVEFTYSYNASSLNAGVYAFEIQMGNQKDTSILIRE</sequence>
<dbReference type="Pfam" id="PF00149">
    <property type="entry name" value="Metallophos"/>
    <property type="match status" value="1"/>
</dbReference>
<organism evidence="4 5">
    <name type="scientific">Flavobacterium swingsii</name>
    <dbReference type="NCBI Taxonomy" id="498292"/>
    <lineage>
        <taxon>Bacteria</taxon>
        <taxon>Pseudomonadati</taxon>
        <taxon>Bacteroidota</taxon>
        <taxon>Flavobacteriia</taxon>
        <taxon>Flavobacteriales</taxon>
        <taxon>Flavobacteriaceae</taxon>
        <taxon>Flavobacterium</taxon>
    </lineage>
</organism>
<dbReference type="InterPro" id="IPR026444">
    <property type="entry name" value="Secre_tail"/>
</dbReference>
<keyword evidence="1" id="KW-0732">Signal</keyword>
<evidence type="ECO:0000313" key="4">
    <source>
        <dbReference type="EMBL" id="SFA93286.1"/>
    </source>
</evidence>
<name>A0A1I0WYX9_9FLAO</name>
<gene>
    <name evidence="4" type="ORF">SAMN05660845_1053</name>
</gene>
<dbReference type="PANTHER" id="PTHR22953">
    <property type="entry name" value="ACID PHOSPHATASE RELATED"/>
    <property type="match status" value="1"/>
</dbReference>
<proteinExistence type="predicted"/>
<keyword evidence="5" id="KW-1185">Reference proteome</keyword>
<dbReference type="InterPro" id="IPR004843">
    <property type="entry name" value="Calcineurin-like_PHP"/>
</dbReference>
<dbReference type="EMBL" id="FOJT01000002">
    <property type="protein sequence ID" value="SFA93286.1"/>
    <property type="molecule type" value="Genomic_DNA"/>
</dbReference>
<evidence type="ECO:0000259" key="2">
    <source>
        <dbReference type="Pfam" id="PF00149"/>
    </source>
</evidence>
<feature type="domain" description="Calcineurin-like phosphoesterase" evidence="2">
    <location>
        <begin position="327"/>
        <end position="488"/>
    </location>
</feature>
<dbReference type="Gene3D" id="3.60.21.10">
    <property type="match status" value="1"/>
</dbReference>
<dbReference type="PANTHER" id="PTHR22953:SF153">
    <property type="entry name" value="PURPLE ACID PHOSPHATASE"/>
    <property type="match status" value="1"/>
</dbReference>
<reference evidence="5" key="1">
    <citation type="submission" date="2016-10" db="EMBL/GenBank/DDBJ databases">
        <authorList>
            <person name="Varghese N."/>
            <person name="Submissions S."/>
        </authorList>
    </citation>
    <scope>NUCLEOTIDE SEQUENCE [LARGE SCALE GENOMIC DNA]</scope>
    <source>
        <strain evidence="5">DSM 21789</strain>
    </source>
</reference>
<evidence type="ECO:0000313" key="5">
    <source>
        <dbReference type="Proteomes" id="UP000199604"/>
    </source>
</evidence>
<evidence type="ECO:0000256" key="1">
    <source>
        <dbReference type="ARBA" id="ARBA00022729"/>
    </source>
</evidence>
<accession>A0A1I0WYX9</accession>
<protein>
    <submittedName>
        <fullName evidence="4">Por secretion system C-terminal sorting domain-containing protein</fullName>
    </submittedName>
</protein>
<dbReference type="NCBIfam" id="TIGR04183">
    <property type="entry name" value="Por_Secre_tail"/>
    <property type="match status" value="1"/>
</dbReference>
<dbReference type="SUPFAM" id="SSF56300">
    <property type="entry name" value="Metallo-dependent phosphatases"/>
    <property type="match status" value="1"/>
</dbReference>
<dbReference type="Pfam" id="PF18962">
    <property type="entry name" value="Por_Secre_tail"/>
    <property type="match status" value="1"/>
</dbReference>
<dbReference type="STRING" id="498292.SAMN05660845_1053"/>
<dbReference type="OrthoDB" id="9801383at2"/>
<feature type="domain" description="Secretion system C-terminal sorting" evidence="3">
    <location>
        <begin position="592"/>
        <end position="663"/>
    </location>
</feature>
<dbReference type="Gene3D" id="2.60.120.260">
    <property type="entry name" value="Galactose-binding domain-like"/>
    <property type="match status" value="1"/>
</dbReference>
<dbReference type="InterPro" id="IPR039331">
    <property type="entry name" value="PAPs-like"/>
</dbReference>
<dbReference type="InterPro" id="IPR029052">
    <property type="entry name" value="Metallo-depent_PP-like"/>
</dbReference>
<dbReference type="AlphaFoldDB" id="A0A1I0WYX9"/>
<dbReference type="Proteomes" id="UP000199604">
    <property type="component" value="Unassembled WGS sequence"/>
</dbReference>
<evidence type="ECO:0000259" key="3">
    <source>
        <dbReference type="Pfam" id="PF18962"/>
    </source>
</evidence>
<dbReference type="GO" id="GO:0003993">
    <property type="term" value="F:acid phosphatase activity"/>
    <property type="evidence" value="ECO:0007669"/>
    <property type="project" value="InterPro"/>
</dbReference>